<evidence type="ECO:0000313" key="1">
    <source>
        <dbReference type="EMBL" id="SFM23375.1"/>
    </source>
</evidence>
<dbReference type="EMBL" id="FOUI01000002">
    <property type="protein sequence ID" value="SFM23375.1"/>
    <property type="molecule type" value="Genomic_DNA"/>
</dbReference>
<evidence type="ECO:0000313" key="2">
    <source>
        <dbReference type="Proteomes" id="UP000243629"/>
    </source>
</evidence>
<organism evidence="1 2">
    <name type="scientific">Halopseudomonas yangmingensis</name>
    <dbReference type="NCBI Taxonomy" id="1720063"/>
    <lineage>
        <taxon>Bacteria</taxon>
        <taxon>Pseudomonadati</taxon>
        <taxon>Pseudomonadota</taxon>
        <taxon>Gammaproteobacteria</taxon>
        <taxon>Pseudomonadales</taxon>
        <taxon>Pseudomonadaceae</taxon>
        <taxon>Halopseudomonas</taxon>
    </lineage>
</organism>
<dbReference type="STRING" id="1720063.SAMN05216217_102147"/>
<accession>A0A1I4P6W9</accession>
<gene>
    <name evidence="1" type="ORF">SAMN05216217_102147</name>
</gene>
<name>A0A1I4P6W9_9GAMM</name>
<dbReference type="Proteomes" id="UP000243629">
    <property type="component" value="Unassembled WGS sequence"/>
</dbReference>
<keyword evidence="2" id="KW-1185">Reference proteome</keyword>
<dbReference type="AlphaFoldDB" id="A0A1I4P6W9"/>
<reference evidence="2" key="1">
    <citation type="submission" date="2016-10" db="EMBL/GenBank/DDBJ databases">
        <authorList>
            <person name="Varghese N."/>
            <person name="Submissions S."/>
        </authorList>
    </citation>
    <scope>NUCLEOTIDE SEQUENCE [LARGE SCALE GENOMIC DNA]</scope>
    <source>
        <strain evidence="2">DSM 24213</strain>
    </source>
</reference>
<protein>
    <submittedName>
        <fullName evidence="1">Uncharacterized protein</fullName>
    </submittedName>
</protein>
<proteinExistence type="predicted"/>
<sequence length="46" mass="5389">MKVGMSLPWCRRTEKAFIEVFPPLPIEPVRVYQALTHWPGYSSTRL</sequence>